<gene>
    <name evidence="3" type="ORF">EV382_1523</name>
</gene>
<feature type="region of interest" description="Disordered" evidence="1">
    <location>
        <begin position="16"/>
        <end position="45"/>
    </location>
</feature>
<dbReference type="Pfam" id="PF21837">
    <property type="entry name" value="DUF6896"/>
    <property type="match status" value="1"/>
</dbReference>
<name>A0A4Q7UE25_9ACTN</name>
<evidence type="ECO:0000313" key="4">
    <source>
        <dbReference type="Proteomes" id="UP000293781"/>
    </source>
</evidence>
<feature type="domain" description="DUF6896" evidence="2">
    <location>
        <begin position="55"/>
        <end position="173"/>
    </location>
</feature>
<evidence type="ECO:0000256" key="1">
    <source>
        <dbReference type="SAM" id="MobiDB-lite"/>
    </source>
</evidence>
<accession>A0A4Q7UE25</accession>
<reference evidence="3 4" key="1">
    <citation type="submission" date="2019-02" db="EMBL/GenBank/DDBJ databases">
        <title>Sequencing the genomes of 1000 actinobacteria strains.</title>
        <authorList>
            <person name="Klenk H.-P."/>
        </authorList>
    </citation>
    <scope>NUCLEOTIDE SEQUENCE [LARGE SCALE GENOMIC DNA]</scope>
    <source>
        <strain evidence="3 4">DSM 45888</strain>
    </source>
</reference>
<dbReference type="AlphaFoldDB" id="A0A4Q7UE25"/>
<keyword evidence="4" id="KW-1185">Reference proteome</keyword>
<feature type="compositionally biased region" description="Basic and acidic residues" evidence="1">
    <location>
        <begin position="30"/>
        <end position="45"/>
    </location>
</feature>
<dbReference type="EMBL" id="SHKK01000001">
    <property type="protein sequence ID" value="RZT78341.1"/>
    <property type="molecule type" value="Genomic_DNA"/>
</dbReference>
<evidence type="ECO:0000313" key="3">
    <source>
        <dbReference type="EMBL" id="RZT78341.1"/>
    </source>
</evidence>
<sequence length="184" mass="20519">MRANASCSWPGLTCRTPLLPSDEPNAPSHRGRDGHDRGLSHEHTDHVDENAELAIEAVRRYAAALERIRSHLLDAYPALDCVSDLMVAVRHTRTLPREGKSSTGIEYSVHGAGCRMTDQQGRAVDVDLVDGIEAFDAWRIKWFLDEQSDACPTVEELRVACSYLSSLNELREVRAGHWYALPGR</sequence>
<protein>
    <recommendedName>
        <fullName evidence="2">DUF6896 domain-containing protein</fullName>
    </recommendedName>
</protein>
<comment type="caution">
    <text evidence="3">The sequence shown here is derived from an EMBL/GenBank/DDBJ whole genome shotgun (WGS) entry which is preliminary data.</text>
</comment>
<organism evidence="3 4">
    <name type="scientific">Micromonospora violae</name>
    <dbReference type="NCBI Taxonomy" id="1278207"/>
    <lineage>
        <taxon>Bacteria</taxon>
        <taxon>Bacillati</taxon>
        <taxon>Actinomycetota</taxon>
        <taxon>Actinomycetes</taxon>
        <taxon>Micromonosporales</taxon>
        <taxon>Micromonosporaceae</taxon>
        <taxon>Micromonospora</taxon>
    </lineage>
</organism>
<dbReference type="Proteomes" id="UP000293781">
    <property type="component" value="Unassembled WGS sequence"/>
</dbReference>
<proteinExistence type="predicted"/>
<dbReference type="InterPro" id="IPR054191">
    <property type="entry name" value="DUF6896"/>
</dbReference>
<evidence type="ECO:0000259" key="2">
    <source>
        <dbReference type="Pfam" id="PF21837"/>
    </source>
</evidence>